<feature type="domain" description="Signal transduction histidine kinase internal region" evidence="2">
    <location>
        <begin position="161"/>
        <end position="237"/>
    </location>
</feature>
<feature type="transmembrane region" description="Helical" evidence="1">
    <location>
        <begin position="72"/>
        <end position="89"/>
    </location>
</feature>
<proteinExistence type="predicted"/>
<dbReference type="AlphaFoldDB" id="A0A5M6CR23"/>
<organism evidence="3 4">
    <name type="scientific">Paenimyroides baculatum</name>
    <dbReference type="NCBI Taxonomy" id="2608000"/>
    <lineage>
        <taxon>Bacteria</taxon>
        <taxon>Pseudomonadati</taxon>
        <taxon>Bacteroidota</taxon>
        <taxon>Flavobacteriia</taxon>
        <taxon>Flavobacteriales</taxon>
        <taxon>Flavobacteriaceae</taxon>
        <taxon>Paenimyroides</taxon>
    </lineage>
</organism>
<keyword evidence="4" id="KW-1185">Reference proteome</keyword>
<evidence type="ECO:0000259" key="2">
    <source>
        <dbReference type="Pfam" id="PF06580"/>
    </source>
</evidence>
<sequence length="348" mass="40381">MFKKHQQTAIVLVVSILFFGIPFITSPDLQNNPSFFSSLIFYKRCIETLIIVVYFYLNYFLFVPYFYHKKKYLIFIAVSIVFLLIAVKLPDLIITNEQIHCALTAQNPDYKGRGPRPEMPFFMEFLIDKNAYQFYLALSIGILLKTNQYINGMQQDMLKSEVSYLKAQINPHFLFNTLNSLYALSLVKSDDAPNAILKLSSIMRYVVTESSKEKVSLKSELDYISDYIDLQKLRLTKNTQIDYQISGSVENQTIAPLLFIPIIENCFKYGVNQTENVVIKIHISVDNNEILLETFNKKVAKNISELEKTETGIINTQKRLDILYLNKYKLNIENTDTDYKVQLKINLK</sequence>
<dbReference type="RefSeq" id="WP_150010018.1">
    <property type="nucleotide sequence ID" value="NZ_VWSG01000002.1"/>
</dbReference>
<dbReference type="InterPro" id="IPR010559">
    <property type="entry name" value="Sig_transdc_His_kin_internal"/>
</dbReference>
<feature type="transmembrane region" description="Helical" evidence="1">
    <location>
        <begin position="46"/>
        <end position="67"/>
    </location>
</feature>
<dbReference type="PANTHER" id="PTHR34220:SF7">
    <property type="entry name" value="SENSOR HISTIDINE KINASE YPDA"/>
    <property type="match status" value="1"/>
</dbReference>
<dbReference type="Proteomes" id="UP000325141">
    <property type="component" value="Unassembled WGS sequence"/>
</dbReference>
<gene>
    <name evidence="3" type="ORF">F0460_02675</name>
</gene>
<dbReference type="InterPro" id="IPR050640">
    <property type="entry name" value="Bact_2-comp_sensor_kinase"/>
</dbReference>
<reference evidence="3 4" key="1">
    <citation type="submission" date="2019-09" db="EMBL/GenBank/DDBJ databases">
        <title>Genome sequence and assembly of Flavobacterium sp.</title>
        <authorList>
            <person name="Chhetri G."/>
        </authorList>
    </citation>
    <scope>NUCLEOTIDE SEQUENCE [LARGE SCALE GENOMIC DNA]</scope>
    <source>
        <strain evidence="3 4">SNL9</strain>
    </source>
</reference>
<accession>A0A5M6CR23</accession>
<dbReference type="PANTHER" id="PTHR34220">
    <property type="entry name" value="SENSOR HISTIDINE KINASE YPDA"/>
    <property type="match status" value="1"/>
</dbReference>
<dbReference type="EMBL" id="VWSG01000002">
    <property type="protein sequence ID" value="KAA5537597.1"/>
    <property type="molecule type" value="Genomic_DNA"/>
</dbReference>
<protein>
    <recommendedName>
        <fullName evidence="2">Signal transduction histidine kinase internal region domain-containing protein</fullName>
    </recommendedName>
</protein>
<keyword evidence="1" id="KW-1133">Transmembrane helix</keyword>
<keyword evidence="1" id="KW-0812">Transmembrane</keyword>
<dbReference type="GO" id="GO:0000155">
    <property type="term" value="F:phosphorelay sensor kinase activity"/>
    <property type="evidence" value="ECO:0007669"/>
    <property type="project" value="InterPro"/>
</dbReference>
<evidence type="ECO:0000313" key="4">
    <source>
        <dbReference type="Proteomes" id="UP000325141"/>
    </source>
</evidence>
<dbReference type="GO" id="GO:0016020">
    <property type="term" value="C:membrane"/>
    <property type="evidence" value="ECO:0007669"/>
    <property type="project" value="InterPro"/>
</dbReference>
<evidence type="ECO:0000313" key="3">
    <source>
        <dbReference type="EMBL" id="KAA5537597.1"/>
    </source>
</evidence>
<comment type="caution">
    <text evidence="3">The sequence shown here is derived from an EMBL/GenBank/DDBJ whole genome shotgun (WGS) entry which is preliminary data.</text>
</comment>
<evidence type="ECO:0000256" key="1">
    <source>
        <dbReference type="SAM" id="Phobius"/>
    </source>
</evidence>
<keyword evidence="1" id="KW-0472">Membrane</keyword>
<dbReference type="Pfam" id="PF06580">
    <property type="entry name" value="His_kinase"/>
    <property type="match status" value="1"/>
</dbReference>
<name>A0A5M6CR23_9FLAO</name>
<feature type="transmembrane region" description="Helical" evidence="1">
    <location>
        <begin position="7"/>
        <end position="26"/>
    </location>
</feature>